<name>A0AA41VT04_PAPNU</name>
<evidence type="ECO:0000313" key="1">
    <source>
        <dbReference type="EMBL" id="MCL7046882.1"/>
    </source>
</evidence>
<dbReference type="EMBL" id="JAJJMA010286787">
    <property type="protein sequence ID" value="MCL7046882.1"/>
    <property type="molecule type" value="Genomic_DNA"/>
</dbReference>
<organism evidence="1 2">
    <name type="scientific">Papaver nudicaule</name>
    <name type="common">Iceland poppy</name>
    <dbReference type="NCBI Taxonomy" id="74823"/>
    <lineage>
        <taxon>Eukaryota</taxon>
        <taxon>Viridiplantae</taxon>
        <taxon>Streptophyta</taxon>
        <taxon>Embryophyta</taxon>
        <taxon>Tracheophyta</taxon>
        <taxon>Spermatophyta</taxon>
        <taxon>Magnoliopsida</taxon>
        <taxon>Ranunculales</taxon>
        <taxon>Papaveraceae</taxon>
        <taxon>Papaveroideae</taxon>
        <taxon>Papaver</taxon>
    </lineage>
</organism>
<dbReference type="AlphaFoldDB" id="A0AA41VT04"/>
<proteinExistence type="predicted"/>
<protein>
    <recommendedName>
        <fullName evidence="3">AIG2-like protein</fullName>
    </recommendedName>
</protein>
<comment type="caution">
    <text evidence="1">The sequence shown here is derived from an EMBL/GenBank/DDBJ whole genome shotgun (WGS) entry which is preliminary data.</text>
</comment>
<dbReference type="Proteomes" id="UP001177140">
    <property type="component" value="Unassembled WGS sequence"/>
</dbReference>
<evidence type="ECO:0008006" key="3">
    <source>
        <dbReference type="Google" id="ProtNLM"/>
    </source>
</evidence>
<sequence length="50" mass="5312">MATPPASSSAISDHHQKLHSVFVYGSLLADDVVKAILNRVPENSPAILTI</sequence>
<feature type="non-terminal residue" evidence="1">
    <location>
        <position position="50"/>
    </location>
</feature>
<accession>A0AA41VT04</accession>
<gene>
    <name evidence="1" type="ORF">MKW94_000251</name>
</gene>
<reference evidence="1" key="1">
    <citation type="submission" date="2022-03" db="EMBL/GenBank/DDBJ databases">
        <title>A functionally conserved STORR gene fusion in Papaver species that diverged 16.8 million years ago.</title>
        <authorList>
            <person name="Catania T."/>
        </authorList>
    </citation>
    <scope>NUCLEOTIDE SEQUENCE</scope>
    <source>
        <strain evidence="1">S-191538</strain>
    </source>
</reference>
<keyword evidence="2" id="KW-1185">Reference proteome</keyword>
<evidence type="ECO:0000313" key="2">
    <source>
        <dbReference type="Proteomes" id="UP001177140"/>
    </source>
</evidence>
<dbReference type="Gene3D" id="3.10.490.10">
    <property type="entry name" value="Gamma-glutamyl cyclotransferase-like"/>
    <property type="match status" value="1"/>
</dbReference>